<evidence type="ECO:0000256" key="4">
    <source>
        <dbReference type="ARBA" id="ARBA00010018"/>
    </source>
</evidence>
<dbReference type="SUPFAM" id="SSF48264">
    <property type="entry name" value="Cytochrome P450"/>
    <property type="match status" value="1"/>
</dbReference>
<protein>
    <recommendedName>
        <fullName evidence="21">Cytochrome P450</fullName>
    </recommendedName>
</protein>
<dbReference type="InterPro" id="IPR036396">
    <property type="entry name" value="Cyt_P450_sf"/>
</dbReference>
<evidence type="ECO:0000256" key="12">
    <source>
        <dbReference type="ARBA" id="ARBA00022857"/>
    </source>
</evidence>
<name>A0A8K0J0W3_9HYPO</name>
<comment type="similarity">
    <text evidence="5 18">Belongs to the cytochrome P450 family.</text>
</comment>
<dbReference type="InterPro" id="IPR001128">
    <property type="entry name" value="Cyt_P450"/>
</dbReference>
<evidence type="ECO:0000256" key="18">
    <source>
        <dbReference type="RuleBase" id="RU000461"/>
    </source>
</evidence>
<dbReference type="AlphaFoldDB" id="A0A8K0J0W3"/>
<keyword evidence="16 18" id="KW-0503">Monooxygenase</keyword>
<feature type="non-terminal residue" evidence="19">
    <location>
        <position position="1"/>
    </location>
</feature>
<dbReference type="PANTHER" id="PTHR24305:SF166">
    <property type="entry name" value="CYTOCHROME P450 12A4, MITOCHONDRIAL-RELATED"/>
    <property type="match status" value="1"/>
</dbReference>
<evidence type="ECO:0008006" key="21">
    <source>
        <dbReference type="Google" id="ProtNLM"/>
    </source>
</evidence>
<keyword evidence="15 17" id="KW-0408">Iron</keyword>
<reference evidence="19" key="1">
    <citation type="journal article" date="2020" name="bioRxiv">
        <title>Whole genome comparisons of ergot fungi reveals the divergence and evolution of species within the genus Claviceps are the result of varying mechanisms driving genome evolution and host range expansion.</title>
        <authorList>
            <person name="Wyka S.A."/>
            <person name="Mondo S.J."/>
            <person name="Liu M."/>
            <person name="Dettman J."/>
            <person name="Nalam V."/>
            <person name="Broders K.D."/>
        </authorList>
    </citation>
    <scope>NUCLEOTIDE SEQUENCE</scope>
    <source>
        <strain evidence="19">CCC 489</strain>
    </source>
</reference>
<dbReference type="InterPro" id="IPR050121">
    <property type="entry name" value="Cytochrome_P450_monoxygenase"/>
</dbReference>
<keyword evidence="9" id="KW-0288">FMN</keyword>
<dbReference type="Pfam" id="PF00067">
    <property type="entry name" value="p450"/>
    <property type="match status" value="1"/>
</dbReference>
<dbReference type="GO" id="GO:0005506">
    <property type="term" value="F:iron ion binding"/>
    <property type="evidence" value="ECO:0007669"/>
    <property type="project" value="InterPro"/>
</dbReference>
<gene>
    <name evidence="19" type="ORF">E4U42_007658</name>
</gene>
<feature type="binding site" description="axial binding residue" evidence="17">
    <location>
        <position position="330"/>
    </location>
    <ligand>
        <name>heme</name>
        <dbReference type="ChEBI" id="CHEBI:30413"/>
    </ligand>
    <ligandPart>
        <name>Fe</name>
        <dbReference type="ChEBI" id="CHEBI:18248"/>
    </ligandPart>
</feature>
<keyword evidence="14 18" id="KW-0560">Oxidoreductase</keyword>
<organism evidence="19 20">
    <name type="scientific">Claviceps africana</name>
    <dbReference type="NCBI Taxonomy" id="83212"/>
    <lineage>
        <taxon>Eukaryota</taxon>
        <taxon>Fungi</taxon>
        <taxon>Dikarya</taxon>
        <taxon>Ascomycota</taxon>
        <taxon>Pezizomycotina</taxon>
        <taxon>Sordariomycetes</taxon>
        <taxon>Hypocreomycetidae</taxon>
        <taxon>Hypocreales</taxon>
        <taxon>Clavicipitaceae</taxon>
        <taxon>Claviceps</taxon>
    </lineage>
</organism>
<evidence type="ECO:0000256" key="9">
    <source>
        <dbReference type="ARBA" id="ARBA00022643"/>
    </source>
</evidence>
<evidence type="ECO:0000256" key="2">
    <source>
        <dbReference type="ARBA" id="ARBA00001971"/>
    </source>
</evidence>
<comment type="cofactor">
    <cofactor evidence="1">
        <name>FMN</name>
        <dbReference type="ChEBI" id="CHEBI:58210"/>
    </cofactor>
</comment>
<evidence type="ECO:0000256" key="13">
    <source>
        <dbReference type="ARBA" id="ARBA00022982"/>
    </source>
</evidence>
<dbReference type="InterPro" id="IPR017972">
    <property type="entry name" value="Cyt_P450_CS"/>
</dbReference>
<evidence type="ECO:0000256" key="6">
    <source>
        <dbReference type="ARBA" id="ARBA00022448"/>
    </source>
</evidence>
<dbReference type="EMBL" id="SRPY01000891">
    <property type="protein sequence ID" value="KAG5916460.1"/>
    <property type="molecule type" value="Genomic_DNA"/>
</dbReference>
<evidence type="ECO:0000256" key="10">
    <source>
        <dbReference type="ARBA" id="ARBA00022723"/>
    </source>
</evidence>
<evidence type="ECO:0000313" key="20">
    <source>
        <dbReference type="Proteomes" id="UP000811619"/>
    </source>
</evidence>
<keyword evidence="10 17" id="KW-0479">Metal-binding</keyword>
<proteinExistence type="inferred from homology"/>
<dbReference type="CDD" id="cd11068">
    <property type="entry name" value="CYP120A1"/>
    <property type="match status" value="1"/>
</dbReference>
<dbReference type="PRINTS" id="PR00463">
    <property type="entry name" value="EP450I"/>
</dbReference>
<evidence type="ECO:0000256" key="16">
    <source>
        <dbReference type="ARBA" id="ARBA00023033"/>
    </source>
</evidence>
<dbReference type="GO" id="GO:0004497">
    <property type="term" value="F:monooxygenase activity"/>
    <property type="evidence" value="ECO:0007669"/>
    <property type="project" value="UniProtKB-KW"/>
</dbReference>
<keyword evidence="20" id="KW-1185">Reference proteome</keyword>
<comment type="cofactor">
    <cofactor evidence="2 17">
        <name>heme</name>
        <dbReference type="ChEBI" id="CHEBI:30413"/>
    </cofactor>
</comment>
<keyword evidence="11" id="KW-0274">FAD</keyword>
<dbReference type="PRINTS" id="PR00385">
    <property type="entry name" value="P450"/>
</dbReference>
<evidence type="ECO:0000256" key="5">
    <source>
        <dbReference type="ARBA" id="ARBA00010617"/>
    </source>
</evidence>
<comment type="similarity">
    <text evidence="4">In the N-terminal section; belongs to the cytochrome P450 family.</text>
</comment>
<keyword evidence="6" id="KW-0813">Transport</keyword>
<evidence type="ECO:0000256" key="3">
    <source>
        <dbReference type="ARBA" id="ARBA00001974"/>
    </source>
</evidence>
<keyword evidence="13" id="KW-0249">Electron transport</keyword>
<dbReference type="PROSITE" id="PS00086">
    <property type="entry name" value="CYTOCHROME_P450"/>
    <property type="match status" value="1"/>
</dbReference>
<comment type="cofactor">
    <cofactor evidence="3">
        <name>FAD</name>
        <dbReference type="ChEBI" id="CHEBI:57692"/>
    </cofactor>
</comment>
<evidence type="ECO:0000256" key="1">
    <source>
        <dbReference type="ARBA" id="ARBA00001917"/>
    </source>
</evidence>
<dbReference type="Gene3D" id="1.10.630.10">
    <property type="entry name" value="Cytochrome P450"/>
    <property type="match status" value="1"/>
</dbReference>
<dbReference type="FunFam" id="1.10.630.10:FF:000040">
    <property type="entry name" value="Bifunctional cytochrome P450/NADPH--P450 reductase"/>
    <property type="match status" value="1"/>
</dbReference>
<evidence type="ECO:0000313" key="19">
    <source>
        <dbReference type="EMBL" id="KAG5916460.1"/>
    </source>
</evidence>
<evidence type="ECO:0000256" key="14">
    <source>
        <dbReference type="ARBA" id="ARBA00023002"/>
    </source>
</evidence>
<evidence type="ECO:0000256" key="7">
    <source>
        <dbReference type="ARBA" id="ARBA00022617"/>
    </source>
</evidence>
<keyword evidence="7 17" id="KW-0349">Heme</keyword>
<keyword evidence="8" id="KW-0285">Flavoprotein</keyword>
<accession>A0A8K0J0W3</accession>
<dbReference type="PANTHER" id="PTHR24305">
    <property type="entry name" value="CYTOCHROME P450"/>
    <property type="match status" value="1"/>
</dbReference>
<dbReference type="Proteomes" id="UP000811619">
    <property type="component" value="Unassembled WGS sequence"/>
</dbReference>
<dbReference type="InterPro" id="IPR002401">
    <property type="entry name" value="Cyt_P450_E_grp-I"/>
</dbReference>
<comment type="caution">
    <text evidence="19">The sequence shown here is derived from an EMBL/GenBank/DDBJ whole genome shotgun (WGS) entry which is preliminary data.</text>
</comment>
<sequence>MVREGVHDGLFTAHDDEPNWGKAHRVLTPAFGPLQIQAMFGDMHDIASQLCMKLARYGSQTSFDASEDFTRLALDTLALCAMDYRFNSFYREDMHPFVQAMGDFLTEAGQRNRRPSFAPNFLYRAANEKYARDIAIMRDTADGVVANRKKNPSDRKDLLNAMLNGVDRVTGERLSDENITHQLITFLIAGHETTSGLLSFAFYHLLKHPAAYRKLQQEVDEVVGREAIRPKHLSKLPYLASVLRETLRLTSGIPAFSVEAYEDTLLAGKYLVHKGEPITVFLLKAHVDPAVFGEDALEFKPERMSDDNFRRLNDEFPNCWKAFGNGKRACIGRPFAWQEALLCAAMLMQNFNFTMADPSYHLEMQETLTVKPKGFRMRASLRHGLTPAELERAIAGGAGGAGGG</sequence>
<dbReference type="GO" id="GO:0020037">
    <property type="term" value="F:heme binding"/>
    <property type="evidence" value="ECO:0007669"/>
    <property type="project" value="InterPro"/>
</dbReference>
<evidence type="ECO:0000256" key="8">
    <source>
        <dbReference type="ARBA" id="ARBA00022630"/>
    </source>
</evidence>
<keyword evidence="12" id="KW-0521">NADP</keyword>
<dbReference type="OrthoDB" id="1470350at2759"/>
<evidence type="ECO:0000256" key="11">
    <source>
        <dbReference type="ARBA" id="ARBA00022827"/>
    </source>
</evidence>
<dbReference type="GO" id="GO:0016705">
    <property type="term" value="F:oxidoreductase activity, acting on paired donors, with incorporation or reduction of molecular oxygen"/>
    <property type="evidence" value="ECO:0007669"/>
    <property type="project" value="InterPro"/>
</dbReference>
<evidence type="ECO:0000256" key="15">
    <source>
        <dbReference type="ARBA" id="ARBA00023004"/>
    </source>
</evidence>
<evidence type="ECO:0000256" key="17">
    <source>
        <dbReference type="PIRSR" id="PIRSR602401-1"/>
    </source>
</evidence>